<comment type="caution">
    <text evidence="2">The sequence shown here is derived from an EMBL/GenBank/DDBJ whole genome shotgun (WGS) entry which is preliminary data.</text>
</comment>
<feature type="chain" id="PRO_5032629038" description="Lipoprotein" evidence="1">
    <location>
        <begin position="22"/>
        <end position="121"/>
    </location>
</feature>
<feature type="signal peptide" evidence="1">
    <location>
        <begin position="1"/>
        <end position="21"/>
    </location>
</feature>
<name>A0A837N817_9GAMM</name>
<dbReference type="AlphaFoldDB" id="A0A837N817"/>
<keyword evidence="3" id="KW-1185">Reference proteome</keyword>
<dbReference type="PROSITE" id="PS51257">
    <property type="entry name" value="PROKAR_LIPOPROTEIN"/>
    <property type="match status" value="1"/>
</dbReference>
<gene>
    <name evidence="2" type="ORF">AFK76_11120</name>
</gene>
<evidence type="ECO:0000313" key="3">
    <source>
        <dbReference type="Proteomes" id="UP000053030"/>
    </source>
</evidence>
<dbReference type="Proteomes" id="UP000053030">
    <property type="component" value="Unassembled WGS sequence"/>
</dbReference>
<evidence type="ECO:0008006" key="4">
    <source>
        <dbReference type="Google" id="ProtNLM"/>
    </source>
</evidence>
<dbReference type="RefSeq" id="WP_053954360.1">
    <property type="nucleotide sequence ID" value="NZ_FNCB01000016.1"/>
</dbReference>
<evidence type="ECO:0000313" key="2">
    <source>
        <dbReference type="EMBL" id="KPD22077.1"/>
    </source>
</evidence>
<keyword evidence="1" id="KW-0732">Signal</keyword>
<reference evidence="2 3" key="1">
    <citation type="submission" date="2015-08" db="EMBL/GenBank/DDBJ databases">
        <title>Genome sequencing and assembly of the deep-sea bacterium Idiomarina zobellii.</title>
        <authorList>
            <person name="Mithoefer S.D."/>
            <person name="Rheaume B.A."/>
            <person name="MacLea K.S."/>
        </authorList>
    </citation>
    <scope>NUCLEOTIDE SEQUENCE [LARGE SCALE GENOMIC DNA]</scope>
    <source>
        <strain evidence="2 3">KMM 231</strain>
    </source>
</reference>
<accession>A0A837N817</accession>
<organism evidence="2 3">
    <name type="scientific">Idiomarina zobellii</name>
    <dbReference type="NCBI Taxonomy" id="86103"/>
    <lineage>
        <taxon>Bacteria</taxon>
        <taxon>Pseudomonadati</taxon>
        <taxon>Pseudomonadota</taxon>
        <taxon>Gammaproteobacteria</taxon>
        <taxon>Alteromonadales</taxon>
        <taxon>Idiomarinaceae</taxon>
        <taxon>Idiomarina</taxon>
    </lineage>
</organism>
<proteinExistence type="predicted"/>
<evidence type="ECO:0000256" key="1">
    <source>
        <dbReference type="SAM" id="SignalP"/>
    </source>
</evidence>
<dbReference type="EMBL" id="LHSG01000015">
    <property type="protein sequence ID" value="KPD22077.1"/>
    <property type="molecule type" value="Genomic_DNA"/>
</dbReference>
<sequence length="121" mass="12991">MKRLLVLLTALVLTGCNSAQSANGTEVDEPVTMTDIKALIGTPKAQTVESCKVLPVGKKACGGPEGYVVYSSETITNEQTLLDAIYKYNEKAKEDAKTGYSTCEHIPEPMPQLKGGVCWIP</sequence>
<dbReference type="OrthoDB" id="8703681at2"/>
<protein>
    <recommendedName>
        <fullName evidence="4">Lipoprotein</fullName>
    </recommendedName>
</protein>